<keyword evidence="2" id="KW-0813">Transport</keyword>
<gene>
    <name evidence="13" type="ORF">P7K49_023866</name>
</gene>
<accession>A0ABQ9UNQ7</accession>
<comment type="caution">
    <text evidence="13">The sequence shown here is derived from an EMBL/GenBank/DDBJ whole genome shotgun (WGS) entry which is preliminary data.</text>
</comment>
<evidence type="ECO:0000256" key="5">
    <source>
        <dbReference type="ARBA" id="ARBA00022826"/>
    </source>
</evidence>
<evidence type="ECO:0000259" key="12">
    <source>
        <dbReference type="Pfam" id="PF07885"/>
    </source>
</evidence>
<keyword evidence="5" id="KW-0631">Potassium channel</keyword>
<evidence type="ECO:0000256" key="6">
    <source>
        <dbReference type="ARBA" id="ARBA00022958"/>
    </source>
</evidence>
<evidence type="ECO:0000256" key="2">
    <source>
        <dbReference type="ARBA" id="ARBA00022448"/>
    </source>
</evidence>
<evidence type="ECO:0000256" key="3">
    <source>
        <dbReference type="ARBA" id="ARBA00022538"/>
    </source>
</evidence>
<keyword evidence="6" id="KW-0630">Potassium</keyword>
<proteinExistence type="predicted"/>
<name>A0ABQ9UNQ7_SAGOE</name>
<feature type="domain" description="Potassium channel" evidence="12">
    <location>
        <begin position="1"/>
        <end position="41"/>
    </location>
</feature>
<feature type="transmembrane region" description="Helical" evidence="11">
    <location>
        <begin position="15"/>
        <end position="35"/>
    </location>
</feature>
<dbReference type="Gene3D" id="1.10.287.70">
    <property type="match status" value="1"/>
</dbReference>
<keyword evidence="4 11" id="KW-0812">Transmembrane</keyword>
<dbReference type="Proteomes" id="UP001266305">
    <property type="component" value="Unassembled WGS sequence"/>
</dbReference>
<dbReference type="InterPro" id="IPR047871">
    <property type="entry name" value="K_chnl_Slo-like"/>
</dbReference>
<evidence type="ECO:0000256" key="11">
    <source>
        <dbReference type="SAM" id="Phobius"/>
    </source>
</evidence>
<evidence type="ECO:0000256" key="9">
    <source>
        <dbReference type="ARBA" id="ARBA00023136"/>
    </source>
</evidence>
<organism evidence="13 14">
    <name type="scientific">Saguinus oedipus</name>
    <name type="common">Cotton-top tamarin</name>
    <name type="synonym">Oedipomidas oedipus</name>
    <dbReference type="NCBI Taxonomy" id="9490"/>
    <lineage>
        <taxon>Eukaryota</taxon>
        <taxon>Metazoa</taxon>
        <taxon>Chordata</taxon>
        <taxon>Craniata</taxon>
        <taxon>Vertebrata</taxon>
        <taxon>Euteleostomi</taxon>
        <taxon>Mammalia</taxon>
        <taxon>Eutheria</taxon>
        <taxon>Euarchontoglires</taxon>
        <taxon>Primates</taxon>
        <taxon>Haplorrhini</taxon>
        <taxon>Platyrrhini</taxon>
        <taxon>Cebidae</taxon>
        <taxon>Callitrichinae</taxon>
        <taxon>Saguinus</taxon>
    </lineage>
</organism>
<dbReference type="PANTHER" id="PTHR10027">
    <property type="entry name" value="CALCIUM-ACTIVATED POTASSIUM CHANNEL ALPHA CHAIN"/>
    <property type="match status" value="1"/>
</dbReference>
<dbReference type="Pfam" id="PF07885">
    <property type="entry name" value="Ion_trans_2"/>
    <property type="match status" value="1"/>
</dbReference>
<evidence type="ECO:0000256" key="1">
    <source>
        <dbReference type="ARBA" id="ARBA00004141"/>
    </source>
</evidence>
<keyword evidence="8" id="KW-0406">Ion transport</keyword>
<evidence type="ECO:0000256" key="7">
    <source>
        <dbReference type="ARBA" id="ARBA00022989"/>
    </source>
</evidence>
<comment type="subcellular location">
    <subcellularLocation>
        <location evidence="1">Membrane</location>
        <topology evidence="1">Multi-pass membrane protein</topology>
    </subcellularLocation>
</comment>
<evidence type="ECO:0000256" key="4">
    <source>
        <dbReference type="ARBA" id="ARBA00022692"/>
    </source>
</evidence>
<evidence type="ECO:0000256" key="10">
    <source>
        <dbReference type="ARBA" id="ARBA00023303"/>
    </source>
</evidence>
<keyword evidence="10" id="KW-0407">Ion channel</keyword>
<keyword evidence="3" id="KW-0633">Potassium transport</keyword>
<keyword evidence="9 11" id="KW-0472">Membrane</keyword>
<dbReference type="EMBL" id="JASSZA010000011">
    <property type="protein sequence ID" value="KAK2098415.1"/>
    <property type="molecule type" value="Genomic_DNA"/>
</dbReference>
<evidence type="ECO:0000256" key="8">
    <source>
        <dbReference type="ARBA" id="ARBA00023065"/>
    </source>
</evidence>
<dbReference type="InterPro" id="IPR013099">
    <property type="entry name" value="K_chnl_dom"/>
</dbReference>
<dbReference type="PANTHER" id="PTHR10027:SF33">
    <property type="entry name" value="CALCIUM-ACTIVATED POTASSIUM CHANNEL SUBUNIT ALPHA-1-RELATED"/>
    <property type="match status" value="1"/>
</dbReference>
<keyword evidence="14" id="KW-1185">Reference proteome</keyword>
<evidence type="ECO:0000313" key="13">
    <source>
        <dbReference type="EMBL" id="KAK2098415.1"/>
    </source>
</evidence>
<dbReference type="SUPFAM" id="SSF81324">
    <property type="entry name" value="Voltage-gated potassium channels"/>
    <property type="match status" value="1"/>
</dbReference>
<sequence>MSTVGYGDVYAKTTLGRLFMVFFILGGLAMFASYVPEIIELIGNRKKYGGSYSAAMFARYVPEIAALILNRNKFGGTFNKHGGRKVLHAIPDESSVWLFKRECFLLGNYFSVCSDHFITLSINVQLQ</sequence>
<reference evidence="13 14" key="1">
    <citation type="submission" date="2023-05" db="EMBL/GenBank/DDBJ databases">
        <title>B98-5 Cell Line De Novo Hybrid Assembly: An Optical Mapping Approach.</title>
        <authorList>
            <person name="Kananen K."/>
            <person name="Auerbach J.A."/>
            <person name="Kautto E."/>
            <person name="Blachly J.S."/>
        </authorList>
    </citation>
    <scope>NUCLEOTIDE SEQUENCE [LARGE SCALE GENOMIC DNA]</scope>
    <source>
        <strain evidence="13">B95-8</strain>
        <tissue evidence="13">Cell line</tissue>
    </source>
</reference>
<keyword evidence="7 11" id="KW-1133">Transmembrane helix</keyword>
<evidence type="ECO:0000313" key="14">
    <source>
        <dbReference type="Proteomes" id="UP001266305"/>
    </source>
</evidence>
<protein>
    <recommendedName>
        <fullName evidence="12">Potassium channel domain-containing protein</fullName>
    </recommendedName>
</protein>